<gene>
    <name evidence="1" type="ORF">CPELLU_LOCUS16011</name>
</gene>
<protein>
    <submittedName>
        <fullName evidence="1">24994_t:CDS:1</fullName>
    </submittedName>
</protein>
<dbReference type="OrthoDB" id="2432495at2759"/>
<dbReference type="Proteomes" id="UP000789759">
    <property type="component" value="Unassembled WGS sequence"/>
</dbReference>
<evidence type="ECO:0000313" key="2">
    <source>
        <dbReference type="Proteomes" id="UP000789759"/>
    </source>
</evidence>
<accession>A0A9N9NXV3</accession>
<name>A0A9N9NXV3_9GLOM</name>
<dbReference type="AlphaFoldDB" id="A0A9N9NXV3"/>
<feature type="non-terminal residue" evidence="1">
    <location>
        <position position="1"/>
    </location>
</feature>
<sequence length="181" mass="20832">MSHQEKLFLKDEDIKLLRTRAITKLIRNIKDKAQDPIEKSCLLLEKIQKGQFVALHGPKASRKSMRVLQLQEQLNKKGINSLSFEQISMKSINKFWQTLDIYLNISVPKQFEFDNINSASDFDIAFKKNRWKNLVVLLINEFDMLYSATDDICLSCLSTLHSIKATKDCYASSLSLSLDLS</sequence>
<keyword evidence="2" id="KW-1185">Reference proteome</keyword>
<proteinExistence type="predicted"/>
<dbReference type="EMBL" id="CAJVQA010022465">
    <property type="protein sequence ID" value="CAG8773958.1"/>
    <property type="molecule type" value="Genomic_DNA"/>
</dbReference>
<organism evidence="1 2">
    <name type="scientific">Cetraspora pellucida</name>
    <dbReference type="NCBI Taxonomy" id="1433469"/>
    <lineage>
        <taxon>Eukaryota</taxon>
        <taxon>Fungi</taxon>
        <taxon>Fungi incertae sedis</taxon>
        <taxon>Mucoromycota</taxon>
        <taxon>Glomeromycotina</taxon>
        <taxon>Glomeromycetes</taxon>
        <taxon>Diversisporales</taxon>
        <taxon>Gigasporaceae</taxon>
        <taxon>Cetraspora</taxon>
    </lineage>
</organism>
<reference evidence="1" key="1">
    <citation type="submission" date="2021-06" db="EMBL/GenBank/DDBJ databases">
        <authorList>
            <person name="Kallberg Y."/>
            <person name="Tangrot J."/>
            <person name="Rosling A."/>
        </authorList>
    </citation>
    <scope>NUCLEOTIDE SEQUENCE</scope>
    <source>
        <strain evidence="1">FL966</strain>
    </source>
</reference>
<comment type="caution">
    <text evidence="1">The sequence shown here is derived from an EMBL/GenBank/DDBJ whole genome shotgun (WGS) entry which is preliminary data.</text>
</comment>
<evidence type="ECO:0000313" key="1">
    <source>
        <dbReference type="EMBL" id="CAG8773958.1"/>
    </source>
</evidence>